<dbReference type="InterPro" id="IPR002035">
    <property type="entry name" value="VWF_A"/>
</dbReference>
<evidence type="ECO:0000313" key="7">
    <source>
        <dbReference type="EMBL" id="MFD1430077.1"/>
    </source>
</evidence>
<keyword evidence="5" id="KW-0472">Membrane</keyword>
<evidence type="ECO:0000313" key="8">
    <source>
        <dbReference type="Proteomes" id="UP001597196"/>
    </source>
</evidence>
<reference evidence="8" key="1">
    <citation type="journal article" date="2019" name="Int. J. Syst. Evol. Microbiol.">
        <title>The Global Catalogue of Microorganisms (GCM) 10K type strain sequencing project: providing services to taxonomists for standard genome sequencing and annotation.</title>
        <authorList>
            <consortium name="The Broad Institute Genomics Platform"/>
            <consortium name="The Broad Institute Genome Sequencing Center for Infectious Disease"/>
            <person name="Wu L."/>
            <person name="Ma J."/>
        </authorList>
    </citation>
    <scope>NUCLEOTIDE SEQUENCE [LARGE SCALE GENOMIC DNA]</scope>
    <source>
        <strain evidence="8">CCM 8980</strain>
    </source>
</reference>
<feature type="region of interest" description="Disordered" evidence="4">
    <location>
        <begin position="179"/>
        <end position="223"/>
    </location>
</feature>
<dbReference type="CDD" id="cd00198">
    <property type="entry name" value="vWFA"/>
    <property type="match status" value="1"/>
</dbReference>
<evidence type="ECO:0000256" key="5">
    <source>
        <dbReference type="SAM" id="Phobius"/>
    </source>
</evidence>
<dbReference type="InterPro" id="IPR036465">
    <property type="entry name" value="vWFA_dom_sf"/>
</dbReference>
<keyword evidence="8" id="KW-1185">Reference proteome</keyword>
<feature type="compositionally biased region" description="Low complexity" evidence="4">
    <location>
        <begin position="191"/>
        <end position="210"/>
    </location>
</feature>
<keyword evidence="5" id="KW-0812">Transmembrane</keyword>
<keyword evidence="3" id="KW-0732">Signal</keyword>
<protein>
    <submittedName>
        <fullName evidence="7">SpaA isopeptide-forming pilin-related protein</fullName>
    </submittedName>
</protein>
<dbReference type="PANTHER" id="PTHR36108:SF13">
    <property type="entry name" value="COLOSSIN-B-RELATED"/>
    <property type="match status" value="1"/>
</dbReference>
<evidence type="ECO:0000256" key="3">
    <source>
        <dbReference type="ARBA" id="ARBA00022729"/>
    </source>
</evidence>
<name>A0ABW4CHP2_9LACO</name>
<keyword evidence="2" id="KW-0964">Secreted</keyword>
<evidence type="ECO:0000256" key="2">
    <source>
        <dbReference type="ARBA" id="ARBA00022525"/>
    </source>
</evidence>
<dbReference type="PANTHER" id="PTHR36108">
    <property type="entry name" value="COLOSSIN-B-RELATED"/>
    <property type="match status" value="1"/>
</dbReference>
<dbReference type="Pfam" id="PF05738">
    <property type="entry name" value="Cna_B"/>
    <property type="match status" value="1"/>
</dbReference>
<dbReference type="Gene3D" id="2.60.40.10">
    <property type="entry name" value="Immunoglobulins"/>
    <property type="match status" value="2"/>
</dbReference>
<accession>A0ABW4CHP2</accession>
<dbReference type="SUPFAM" id="SSF49478">
    <property type="entry name" value="Cna protein B-type domain"/>
    <property type="match status" value="3"/>
</dbReference>
<dbReference type="Pfam" id="PF00092">
    <property type="entry name" value="VWA"/>
    <property type="match status" value="1"/>
</dbReference>
<dbReference type="Pfam" id="PF17802">
    <property type="entry name" value="SpaA"/>
    <property type="match status" value="2"/>
</dbReference>
<dbReference type="InterPro" id="IPR008454">
    <property type="entry name" value="Collagen-bd_Cna-like_B-typ_dom"/>
</dbReference>
<dbReference type="Gene3D" id="3.40.50.410">
    <property type="entry name" value="von Willebrand factor, type A domain"/>
    <property type="match status" value="1"/>
</dbReference>
<evidence type="ECO:0000256" key="4">
    <source>
        <dbReference type="SAM" id="MobiDB-lite"/>
    </source>
</evidence>
<comment type="similarity">
    <text evidence="1">Belongs to the serine-aspartate repeat-containing protein (SDr) family.</text>
</comment>
<dbReference type="CDD" id="cd00222">
    <property type="entry name" value="CollagenBindB"/>
    <property type="match status" value="1"/>
</dbReference>
<proteinExistence type="inferred from homology"/>
<comment type="caution">
    <text evidence="7">The sequence shown here is derived from an EMBL/GenBank/DDBJ whole genome shotgun (WGS) entry which is preliminary data.</text>
</comment>
<dbReference type="InterPro" id="IPR049319">
    <property type="entry name" value="GBS104-like_Ig"/>
</dbReference>
<dbReference type="Pfam" id="PF21426">
    <property type="entry name" value="GBS104-like_Ig"/>
    <property type="match status" value="1"/>
</dbReference>
<feature type="domain" description="VWFA" evidence="6">
    <location>
        <begin position="356"/>
        <end position="614"/>
    </location>
</feature>
<dbReference type="SUPFAM" id="SSF53300">
    <property type="entry name" value="vWA-like"/>
    <property type="match status" value="1"/>
</dbReference>
<keyword evidence="5" id="KW-1133">Transmembrane helix</keyword>
<dbReference type="PROSITE" id="PS50234">
    <property type="entry name" value="VWFA"/>
    <property type="match status" value="1"/>
</dbReference>
<feature type="compositionally biased region" description="Acidic residues" evidence="4">
    <location>
        <begin position="179"/>
        <end position="190"/>
    </location>
</feature>
<dbReference type="EMBL" id="JBHTOC010000009">
    <property type="protein sequence ID" value="MFD1430077.1"/>
    <property type="molecule type" value="Genomic_DNA"/>
</dbReference>
<dbReference type="InterPro" id="IPR013783">
    <property type="entry name" value="Ig-like_fold"/>
</dbReference>
<organism evidence="7 8">
    <name type="scientific">Lacticaseibacillus mingshuiensis</name>
    <dbReference type="NCBI Taxonomy" id="2799574"/>
    <lineage>
        <taxon>Bacteria</taxon>
        <taxon>Bacillati</taxon>
        <taxon>Bacillota</taxon>
        <taxon>Bacilli</taxon>
        <taxon>Lactobacillales</taxon>
        <taxon>Lactobacillaceae</taxon>
        <taxon>Lacticaseibacillus</taxon>
    </lineage>
</organism>
<gene>
    <name evidence="7" type="ORF">ACFQ4P_07435</name>
</gene>
<dbReference type="InterPro" id="IPR041033">
    <property type="entry name" value="SpaA_PFL_dom_1"/>
</dbReference>
<dbReference type="SMART" id="SM00327">
    <property type="entry name" value="VWA"/>
    <property type="match status" value="1"/>
</dbReference>
<evidence type="ECO:0000256" key="1">
    <source>
        <dbReference type="ARBA" id="ARBA00007257"/>
    </source>
</evidence>
<feature type="transmembrane region" description="Helical" evidence="5">
    <location>
        <begin position="1074"/>
        <end position="1093"/>
    </location>
</feature>
<dbReference type="Gene3D" id="2.60.40.1140">
    <property type="entry name" value="Collagen-binding surface protein Cna, B-type domain"/>
    <property type="match status" value="1"/>
</dbReference>
<dbReference type="Proteomes" id="UP001597196">
    <property type="component" value="Unassembled WGS sequence"/>
</dbReference>
<evidence type="ECO:0000259" key="6">
    <source>
        <dbReference type="PROSITE" id="PS50234"/>
    </source>
</evidence>
<dbReference type="RefSeq" id="WP_203626526.1">
    <property type="nucleotide sequence ID" value="NZ_BOLQ01000005.1"/>
</dbReference>
<sequence>MTKKIVHGVMVLILLLVQLQSLVTARVAQASSGSSTVSQSIIANDDLSMTVDGVTSGETIEWTVTYEKKAAGYDRALKLRVSANENFDTQLTPIGQTAFHRMQAQGDDPDQQWWIEKEYAQSGNGTVKFTTPRAQNTVYVAAQLSQTTDDGNTDVLTGVDAAAHKVTLDTSVVDVPAEEVDVPATEEEAAATETAPEAEAANPETAAPAEDVTTEGEEESVIQTTSTNVIARFTAWNPVARAAGSATPADPFTYTNSPTSANQYPTYSTEYWSTAEHKDTVSNFNYGGTNHDGASTTAALPGAALNMDSGYHKYTDDKGMTVGYTKKTVSATLDPTKFNVQLDMIGEQIKPVPKVDVVLVIDHSNSMSYVDSNTDRRTRWQKLVAAVETFSESMLSSENDVQIGMVGFGTLDNSNQTRTPFAEIASFSPISSGTVKGFTDDVNALKGHELLRTYQGYFTPTYIGFETGLYLLSNEAMGAREGAHKVIITVTDGQANEMATNSYSSNGTQSLADSLLNSTKVGQTTRANNTVQRFYVNNSRYHTSSSASANTPGYVRNRLAQFPGVDAYSIGLYTGNDAANTLNALGPKGNHYAENVGQLIAALNAITDPYLRTIQNATVSDPMSDFVTLDRNSITKERLKVTNGVATPSAILPTETDYASVVDVTSTSNGINISNLTLGSDQGSLQGYRITYEVTLKAEYQDGHFYPTNGTTYLLNNVANEKDYLHFAVPSVRLESNRDIAVKKEWLNDQNDVYKLRQNVKMNLQEKTATGWTTIDSETLSESNNWTYTFTDLPQYANGSKIEYQVREAVVVNGVEQERVPGYYAPEYSSASANNVTTWTVKNTLKTASFGFTKYKVDTNTEWDDVKFRLERDSSNLSIGEISEDGGKVNFSGLAMGNYTLVEETPTGIKPVTHTVQVTDTEDGLSVTSTLGADNQFINEYKNFELTFIKTDSETGDVLQGAKFALKQGNQTLEETATGSDGKIVFAHELAPGDYVLEETEVPAGYLQLDADIHFTVNNNGTVTLTPYTGSDSADVQVNLEHELEDGDTLNQVTITASNIPERTNLPRTGGPGIWGYVALATSLVFLAGGLMVHNRKSVKEGQ</sequence>
<dbReference type="Gene3D" id="2.60.40.2110">
    <property type="match status" value="1"/>
</dbReference>